<proteinExistence type="predicted"/>
<dbReference type="SUPFAM" id="SSF56784">
    <property type="entry name" value="HAD-like"/>
    <property type="match status" value="1"/>
</dbReference>
<keyword evidence="2" id="KW-0479">Metal-binding</keyword>
<protein>
    <submittedName>
        <fullName evidence="6">Uncharacterized protein</fullName>
    </submittedName>
</protein>
<organism evidence="6 7">
    <name type="scientific">Elliptochloris bilobata</name>
    <dbReference type="NCBI Taxonomy" id="381761"/>
    <lineage>
        <taxon>Eukaryota</taxon>
        <taxon>Viridiplantae</taxon>
        <taxon>Chlorophyta</taxon>
        <taxon>core chlorophytes</taxon>
        <taxon>Trebouxiophyceae</taxon>
        <taxon>Trebouxiophyceae incertae sedis</taxon>
        <taxon>Elliptochloris clade</taxon>
        <taxon>Elliptochloris</taxon>
    </lineage>
</organism>
<evidence type="ECO:0000313" key="7">
    <source>
        <dbReference type="Proteomes" id="UP001445335"/>
    </source>
</evidence>
<dbReference type="GO" id="GO:0046872">
    <property type="term" value="F:metal ion binding"/>
    <property type="evidence" value="ECO:0007669"/>
    <property type="project" value="UniProtKB-KW"/>
</dbReference>
<dbReference type="Proteomes" id="UP001445335">
    <property type="component" value="Unassembled WGS sequence"/>
</dbReference>
<accession>A0AAW1RHX2</accession>
<dbReference type="SFLD" id="SFLDG01129">
    <property type="entry name" value="C1.5:_HAD__Beta-PGM__Phosphata"/>
    <property type="match status" value="1"/>
</dbReference>
<dbReference type="Pfam" id="PF00702">
    <property type="entry name" value="Hydrolase"/>
    <property type="match status" value="1"/>
</dbReference>
<dbReference type="InterPro" id="IPR006439">
    <property type="entry name" value="HAD-SF_hydro_IA"/>
</dbReference>
<dbReference type="InterPro" id="IPR036412">
    <property type="entry name" value="HAD-like_sf"/>
</dbReference>
<reference evidence="6 7" key="1">
    <citation type="journal article" date="2024" name="Nat. Commun.">
        <title>Phylogenomics reveals the evolutionary origins of lichenization in chlorophyte algae.</title>
        <authorList>
            <person name="Puginier C."/>
            <person name="Libourel C."/>
            <person name="Otte J."/>
            <person name="Skaloud P."/>
            <person name="Haon M."/>
            <person name="Grisel S."/>
            <person name="Petersen M."/>
            <person name="Berrin J.G."/>
            <person name="Delaux P.M."/>
            <person name="Dal Grande F."/>
            <person name="Keller J."/>
        </authorList>
    </citation>
    <scope>NUCLEOTIDE SEQUENCE [LARGE SCALE GENOMIC DNA]</scope>
    <source>
        <strain evidence="6 7">SAG 245.80</strain>
    </source>
</reference>
<evidence type="ECO:0000256" key="4">
    <source>
        <dbReference type="ARBA" id="ARBA00023277"/>
    </source>
</evidence>
<feature type="region of interest" description="Disordered" evidence="5">
    <location>
        <begin position="1"/>
        <end position="40"/>
    </location>
</feature>
<dbReference type="InterPro" id="IPR051600">
    <property type="entry name" value="Beta-PGM-like"/>
</dbReference>
<comment type="caution">
    <text evidence="6">The sequence shown here is derived from an EMBL/GenBank/DDBJ whole genome shotgun (WGS) entry which is preliminary data.</text>
</comment>
<sequence length="277" mass="30055">MRHHAGRCLGAGKQSPRAATRRASAKGGQRMAATSAPEWPSTLPPLESIRGVLFDIDGTLCDSEHLHYDVYREILLEKGYRGYRNGEPISQEFFDEQIAGGHISVLGRKLWPDWPQEDRDAFCEEKEARFRKLASSSLKPVEGLADFLAWVDSRKLRKAAVTNALRANSVAMLNALGLGDTFEVVVLGEDCARPKPHPDPYLKALEVLGLQPHEAIVIEDSPSGAAAGVAAGLPVVGILTSQTAEHMKRAGAVRCVKDYRELLALAQNAPSPAMQAA</sequence>
<evidence type="ECO:0000256" key="1">
    <source>
        <dbReference type="ARBA" id="ARBA00001946"/>
    </source>
</evidence>
<keyword evidence="4" id="KW-0119">Carbohydrate metabolism</keyword>
<gene>
    <name evidence="6" type="ORF">WJX81_003638</name>
</gene>
<evidence type="ECO:0000313" key="6">
    <source>
        <dbReference type="EMBL" id="KAK9833290.1"/>
    </source>
</evidence>
<dbReference type="Gene3D" id="3.40.50.1000">
    <property type="entry name" value="HAD superfamily/HAD-like"/>
    <property type="match status" value="1"/>
</dbReference>
<dbReference type="Gene3D" id="1.10.150.240">
    <property type="entry name" value="Putative phosphatase, domain 2"/>
    <property type="match status" value="1"/>
</dbReference>
<dbReference type="CDD" id="cd07505">
    <property type="entry name" value="HAD_BPGM-like"/>
    <property type="match status" value="1"/>
</dbReference>
<evidence type="ECO:0000256" key="3">
    <source>
        <dbReference type="ARBA" id="ARBA00022842"/>
    </source>
</evidence>
<dbReference type="AlphaFoldDB" id="A0AAW1RHX2"/>
<name>A0AAW1RHX2_9CHLO</name>
<dbReference type="PRINTS" id="PR00413">
    <property type="entry name" value="HADHALOGNASE"/>
</dbReference>
<dbReference type="NCBIfam" id="TIGR01509">
    <property type="entry name" value="HAD-SF-IA-v3"/>
    <property type="match status" value="1"/>
</dbReference>
<dbReference type="GO" id="GO:0003824">
    <property type="term" value="F:catalytic activity"/>
    <property type="evidence" value="ECO:0007669"/>
    <property type="project" value="UniProtKB-ARBA"/>
</dbReference>
<evidence type="ECO:0000256" key="2">
    <source>
        <dbReference type="ARBA" id="ARBA00022723"/>
    </source>
</evidence>
<keyword evidence="7" id="KW-1185">Reference proteome</keyword>
<dbReference type="EMBL" id="JALJOU010000037">
    <property type="protein sequence ID" value="KAK9833290.1"/>
    <property type="molecule type" value="Genomic_DNA"/>
</dbReference>
<dbReference type="PANTHER" id="PTHR46193:SF18">
    <property type="entry name" value="HEXITOL PHOSPHATASE B"/>
    <property type="match status" value="1"/>
</dbReference>
<evidence type="ECO:0000256" key="5">
    <source>
        <dbReference type="SAM" id="MobiDB-lite"/>
    </source>
</evidence>
<dbReference type="InterPro" id="IPR023198">
    <property type="entry name" value="PGP-like_dom2"/>
</dbReference>
<dbReference type="InterPro" id="IPR023214">
    <property type="entry name" value="HAD_sf"/>
</dbReference>
<dbReference type="PANTHER" id="PTHR46193">
    <property type="entry name" value="6-PHOSPHOGLUCONATE PHOSPHATASE"/>
    <property type="match status" value="1"/>
</dbReference>
<dbReference type="SFLD" id="SFLDS00003">
    <property type="entry name" value="Haloacid_Dehalogenase"/>
    <property type="match status" value="1"/>
</dbReference>
<dbReference type="SFLD" id="SFLDG01135">
    <property type="entry name" value="C1.5.6:_HAD__Beta-PGM__Phospha"/>
    <property type="match status" value="1"/>
</dbReference>
<keyword evidence="3" id="KW-0460">Magnesium</keyword>
<comment type="cofactor">
    <cofactor evidence="1">
        <name>Mg(2+)</name>
        <dbReference type="ChEBI" id="CHEBI:18420"/>
    </cofactor>
</comment>